<evidence type="ECO:0000313" key="5">
    <source>
        <dbReference type="Proteomes" id="UP000569202"/>
    </source>
</evidence>
<gene>
    <name evidence="2" type="ORF">HLH11_09750</name>
    <name evidence="3" type="ORF">HLH17_02570</name>
</gene>
<dbReference type="EMBL" id="JABERL010000007">
    <property type="protein sequence ID" value="NNH76584.1"/>
    <property type="molecule type" value="Genomic_DNA"/>
</dbReference>
<sequence>MSIKGFPENARISFIGSIFKNVKNKDWNINLGLENKTTKKKFFKHARFSNMHLIARRRCLNPTSKSRDEKPLTLKFRIADLTQWNISNNVSTKQFQFSQKLTDLDQKFKNTIVHLPQLELARALFFHNAYFARSALSQNFLSLEFDLQTVSENHAQINVLSPRNFPLSQFDHPGMRNLLAWILINPEIRKSYESIAYHFFNEKIMVWNREWWYFNFDPPALANVEITVQAYYCKKLNQIYINEITEIKGLESKLPDQIDFYSHEFVQKENASSTAKSGTHSCVKESEFPKIDDGQEANSDRKIHTLATFPVLLSFSDPVLTRKVYNKKGYQNASSPSEEEQVEDCGVVGTDEASIDGTIGRGEFEGLNDESNNLELFMERFEAFKFMMEKFAEKHDITMTPKIHKLPKLRRSKLHITSDGNIRTLLEFRFELLHKNFSVFEIDVTDNRKKLSTLILRVNDTEHLDSIIEEMTKKIVQQSLRWPTLKYFEDYGLAKTLHHPKNLNELNESSHEFELWVERFDKIIKELLQKVKLK</sequence>
<proteinExistence type="predicted"/>
<accession>A0A7Y2RDH1</accession>
<evidence type="ECO:0000259" key="1">
    <source>
        <dbReference type="Pfam" id="PF18623"/>
    </source>
</evidence>
<dbReference type="Pfam" id="PF18623">
    <property type="entry name" value="TnsE_C"/>
    <property type="match status" value="1"/>
</dbReference>
<reference evidence="4 5" key="1">
    <citation type="submission" date="2020-04" db="EMBL/GenBank/DDBJ databases">
        <title>Acinetobacter Taxon 24.</title>
        <authorList>
            <person name="Nemec A."/>
            <person name="Radolfova-Krizova L."/>
            <person name="Higgins P.G."/>
            <person name="Spanelova P."/>
        </authorList>
    </citation>
    <scope>NUCLEOTIDE SEQUENCE [LARGE SCALE GENOMIC DNA]</scope>
    <source>
        <strain evidence="2 4">ANC 4280</strain>
        <strain evidence="3 5">ANC 5380</strain>
    </source>
</reference>
<organism evidence="3 5">
    <name type="scientific">Acinetobacter terrae</name>
    <dbReference type="NCBI Taxonomy" id="2731247"/>
    <lineage>
        <taxon>Bacteria</taxon>
        <taxon>Pseudomonadati</taxon>
        <taxon>Pseudomonadota</taxon>
        <taxon>Gammaproteobacteria</taxon>
        <taxon>Moraxellales</taxon>
        <taxon>Moraxellaceae</taxon>
        <taxon>Acinetobacter</taxon>
        <taxon>Acinetobacter Taxon 24</taxon>
    </lineage>
</organism>
<dbReference type="EMBL" id="JABERH010000024">
    <property type="protein sequence ID" value="NNH38923.1"/>
    <property type="molecule type" value="Genomic_DNA"/>
</dbReference>
<dbReference type="AlphaFoldDB" id="A0A7Y2RDH1"/>
<comment type="caution">
    <text evidence="3">The sequence shown here is derived from an EMBL/GenBank/DDBJ whole genome shotgun (WGS) entry which is preliminary data.</text>
</comment>
<dbReference type="RefSeq" id="WP_171534634.1">
    <property type="nucleotide sequence ID" value="NZ_JABERH010000024.1"/>
</dbReference>
<evidence type="ECO:0000313" key="2">
    <source>
        <dbReference type="EMBL" id="NNH38923.1"/>
    </source>
</evidence>
<dbReference type="Proteomes" id="UP000569202">
    <property type="component" value="Unassembled WGS sequence"/>
</dbReference>
<protein>
    <submittedName>
        <fullName evidence="3">Transposase</fullName>
    </submittedName>
</protein>
<dbReference type="InterPro" id="IPR041419">
    <property type="entry name" value="TnsE_C"/>
</dbReference>
<evidence type="ECO:0000313" key="4">
    <source>
        <dbReference type="Proteomes" id="UP000532147"/>
    </source>
</evidence>
<dbReference type="Proteomes" id="UP000532147">
    <property type="component" value="Unassembled WGS sequence"/>
</dbReference>
<evidence type="ECO:0000313" key="3">
    <source>
        <dbReference type="EMBL" id="NNH76584.1"/>
    </source>
</evidence>
<feature type="domain" description="TnsE C-terminal" evidence="1">
    <location>
        <begin position="380"/>
        <end position="520"/>
    </location>
</feature>
<name>A0A7Y2RDH1_9GAMM</name>